<dbReference type="EMBL" id="BMOU01000002">
    <property type="protein sequence ID" value="GGN92029.1"/>
    <property type="molecule type" value="Genomic_DNA"/>
</dbReference>
<evidence type="ECO:0000259" key="2">
    <source>
        <dbReference type="Pfam" id="PF07760"/>
    </source>
</evidence>
<dbReference type="Proteomes" id="UP000605784">
    <property type="component" value="Unassembled WGS sequence"/>
</dbReference>
<keyword evidence="1" id="KW-0472">Membrane</keyword>
<keyword evidence="1" id="KW-1133">Transmembrane helix</keyword>
<evidence type="ECO:0000256" key="1">
    <source>
        <dbReference type="SAM" id="Phobius"/>
    </source>
</evidence>
<keyword evidence="1" id="KW-0812">Transmembrane</keyword>
<gene>
    <name evidence="3" type="ORF">GCM10009030_15780</name>
</gene>
<feature type="domain" description="DUF1616" evidence="2">
    <location>
        <begin position="25"/>
        <end position="330"/>
    </location>
</feature>
<name>A0A830GMP9_9EURY</name>
<feature type="transmembrane region" description="Helical" evidence="1">
    <location>
        <begin position="47"/>
        <end position="67"/>
    </location>
</feature>
<dbReference type="InterPro" id="IPR011674">
    <property type="entry name" value="DUF1616"/>
</dbReference>
<dbReference type="AlphaFoldDB" id="A0A830GMP9"/>
<dbReference type="PIRSF" id="PIRSF018671">
    <property type="entry name" value="UCP018671"/>
    <property type="match status" value="1"/>
</dbReference>
<reference evidence="3" key="1">
    <citation type="journal article" date="2014" name="Int. J. Syst. Evol. Microbiol.">
        <title>Complete genome sequence of Corynebacterium casei LMG S-19264T (=DSM 44701T), isolated from a smear-ripened cheese.</title>
        <authorList>
            <consortium name="US DOE Joint Genome Institute (JGI-PGF)"/>
            <person name="Walter F."/>
            <person name="Albersmeier A."/>
            <person name="Kalinowski J."/>
            <person name="Ruckert C."/>
        </authorList>
    </citation>
    <scope>NUCLEOTIDE SEQUENCE</scope>
    <source>
        <strain evidence="3">JCM 17820</strain>
    </source>
</reference>
<feature type="transmembrane region" description="Helical" evidence="1">
    <location>
        <begin position="178"/>
        <end position="199"/>
    </location>
</feature>
<accession>A0A830GMP9</accession>
<evidence type="ECO:0000313" key="4">
    <source>
        <dbReference type="Proteomes" id="UP000605784"/>
    </source>
</evidence>
<protein>
    <recommendedName>
        <fullName evidence="2">DUF1616 domain-containing protein</fullName>
    </recommendedName>
</protein>
<dbReference type="RefSeq" id="WP_188996203.1">
    <property type="nucleotide sequence ID" value="NZ_BMOU01000002.1"/>
</dbReference>
<feature type="transmembrane region" description="Helical" evidence="1">
    <location>
        <begin position="125"/>
        <end position="145"/>
    </location>
</feature>
<organism evidence="3 4">
    <name type="scientific">Haloarcula pellucida</name>
    <dbReference type="NCBI Taxonomy" id="1427151"/>
    <lineage>
        <taxon>Archaea</taxon>
        <taxon>Methanobacteriati</taxon>
        <taxon>Methanobacteriota</taxon>
        <taxon>Stenosarchaea group</taxon>
        <taxon>Halobacteria</taxon>
        <taxon>Halobacteriales</taxon>
        <taxon>Haloarculaceae</taxon>
        <taxon>Haloarcula</taxon>
    </lineage>
</organism>
<keyword evidence="4" id="KW-1185">Reference proteome</keyword>
<proteinExistence type="predicted"/>
<evidence type="ECO:0000313" key="3">
    <source>
        <dbReference type="EMBL" id="GGN92029.1"/>
    </source>
</evidence>
<dbReference type="InterPro" id="IPR014495">
    <property type="entry name" value="UCP018671"/>
</dbReference>
<sequence length="336" mass="36081">MPDRDGSWSEGWPSPRVATDIQLVIGAVGLLWLVTLGPGVASTPLRFVVAGLITLFVPGYALLAALFPGSGTDDERTVSTTGGSDELSGNGVDGFERVVLAVGASIALVSLTGVALNVTPWGLRLIPVLAALTLVTLPSVLVAAVRRRRLSPDVRYEPEIVATVHSSLRAVTNPNDRVDGLLTVVLLLSVCLAVGTVAYTTSTPTDRAEFSELYLLTETEDGELVAGGYPETLQTGSQQPIVVGIGNYEDDPTNYTVVAELQRVRPDGNRSVVTERQVLDRFSRRVAASESEQFRRTLAAPRVRGERLRVQFRLYRGDAQSPYQTARLWVSVPDGA</sequence>
<reference evidence="3" key="2">
    <citation type="submission" date="2020-09" db="EMBL/GenBank/DDBJ databases">
        <authorList>
            <person name="Sun Q."/>
            <person name="Ohkuma M."/>
        </authorList>
    </citation>
    <scope>NUCLEOTIDE SEQUENCE</scope>
    <source>
        <strain evidence="3">JCM 17820</strain>
    </source>
</reference>
<feature type="transmembrane region" description="Helical" evidence="1">
    <location>
        <begin position="21"/>
        <end position="41"/>
    </location>
</feature>
<comment type="caution">
    <text evidence="3">The sequence shown here is derived from an EMBL/GenBank/DDBJ whole genome shotgun (WGS) entry which is preliminary data.</text>
</comment>
<dbReference type="Pfam" id="PF07760">
    <property type="entry name" value="DUF1616"/>
    <property type="match status" value="1"/>
</dbReference>